<dbReference type="Proteomes" id="UP000320653">
    <property type="component" value="Unassembled WGS sequence"/>
</dbReference>
<dbReference type="EMBL" id="VIWP01000017">
    <property type="protein sequence ID" value="TWF43974.1"/>
    <property type="molecule type" value="Genomic_DNA"/>
</dbReference>
<organism evidence="1 2">
    <name type="scientific">Neorhizobium alkalisoli</name>
    <dbReference type="NCBI Taxonomy" id="528178"/>
    <lineage>
        <taxon>Bacteria</taxon>
        <taxon>Pseudomonadati</taxon>
        <taxon>Pseudomonadota</taxon>
        <taxon>Alphaproteobacteria</taxon>
        <taxon>Hyphomicrobiales</taxon>
        <taxon>Rhizobiaceae</taxon>
        <taxon>Rhizobium/Agrobacterium group</taxon>
        <taxon>Neorhizobium</taxon>
    </lineage>
</organism>
<accession>A0A561Q0T4</accession>
<keyword evidence="2" id="KW-1185">Reference proteome</keyword>
<gene>
    <name evidence="1" type="ORF">FHW37_11762</name>
</gene>
<comment type="caution">
    <text evidence="1">The sequence shown here is derived from an EMBL/GenBank/DDBJ whole genome shotgun (WGS) entry which is preliminary data.</text>
</comment>
<evidence type="ECO:0000313" key="2">
    <source>
        <dbReference type="Proteomes" id="UP000320653"/>
    </source>
</evidence>
<dbReference type="OrthoDB" id="1495085at2"/>
<proteinExistence type="predicted"/>
<reference evidence="1 2" key="1">
    <citation type="submission" date="2019-06" db="EMBL/GenBank/DDBJ databases">
        <title>Sorghum-associated microbial communities from plants grown in Nebraska, USA.</title>
        <authorList>
            <person name="Schachtman D."/>
        </authorList>
    </citation>
    <scope>NUCLEOTIDE SEQUENCE [LARGE SCALE GENOMIC DNA]</scope>
    <source>
        <strain evidence="1 2">1225</strain>
    </source>
</reference>
<evidence type="ECO:0000313" key="1">
    <source>
        <dbReference type="EMBL" id="TWF43974.1"/>
    </source>
</evidence>
<dbReference type="AlphaFoldDB" id="A0A561Q0T4"/>
<dbReference type="RefSeq" id="WP_145643511.1">
    <property type="nucleotide sequence ID" value="NZ_VIWP01000017.1"/>
</dbReference>
<protein>
    <submittedName>
        <fullName evidence="1">Uncharacterized protein</fullName>
    </submittedName>
</protein>
<sequence length="123" mass="13189">MTRVLLIGIHPDAVDITDPSLPRGITHEKIAAGIEQTMADMRSRGWEAGFCSLRPETAQADVVASLASAWDCIVIGGGIRIPPPNLILFEMILNTIIRTAPGTPVAFNTSPENSADAAARWLR</sequence>
<name>A0A561Q0T4_9HYPH</name>